<protein>
    <recommendedName>
        <fullName evidence="1">Alkylated DNA repair protein AlkB homologue 8 N-terminal domain-containing protein</fullName>
    </recommendedName>
</protein>
<evidence type="ECO:0000313" key="3">
    <source>
        <dbReference type="Proteomes" id="UP001239994"/>
    </source>
</evidence>
<dbReference type="EMBL" id="JAROKS010000451">
    <property type="protein sequence ID" value="KAK1784177.1"/>
    <property type="molecule type" value="Genomic_DNA"/>
</dbReference>
<proteinExistence type="predicted"/>
<dbReference type="AlphaFoldDB" id="A0AAD8YNY5"/>
<feature type="non-terminal residue" evidence="2">
    <location>
        <position position="1"/>
    </location>
</feature>
<dbReference type="Pfam" id="PF09004">
    <property type="entry name" value="ALKBH8_N"/>
    <property type="match status" value="1"/>
</dbReference>
<evidence type="ECO:0000313" key="2">
    <source>
        <dbReference type="EMBL" id="KAK1784177.1"/>
    </source>
</evidence>
<gene>
    <name evidence="2" type="ORF">P4O66_020698</name>
</gene>
<accession>A0AAD8YNY5</accession>
<dbReference type="GO" id="GO:0008168">
    <property type="term" value="F:methyltransferase activity"/>
    <property type="evidence" value="ECO:0007669"/>
    <property type="project" value="InterPro"/>
</dbReference>
<keyword evidence="3" id="KW-1185">Reference proteome</keyword>
<evidence type="ECO:0000259" key="1">
    <source>
        <dbReference type="Pfam" id="PF09004"/>
    </source>
</evidence>
<reference evidence="2" key="1">
    <citation type="submission" date="2023-03" db="EMBL/GenBank/DDBJ databases">
        <title>Electrophorus voltai genome.</title>
        <authorList>
            <person name="Bian C."/>
        </authorList>
    </citation>
    <scope>NUCLEOTIDE SEQUENCE</scope>
    <source>
        <strain evidence="2">CB-2022</strain>
        <tissue evidence="2">Muscle</tissue>
    </source>
</reference>
<dbReference type="Proteomes" id="UP001239994">
    <property type="component" value="Unassembled WGS sequence"/>
</dbReference>
<name>A0AAD8YNY5_9TELE</name>
<sequence length="182" mass="20702">MQEFCSRISARHLIPSHRLTTQQIDQTWTASLNLPVDHQLAYWQKAAGEVGKVHTKNLDHQQVGPLKLPAAFLANSAVESFKFLGTTIKDLKWDSNISSIIKRTQQRIYFLCQLRKFNLPHELIVLFNSAIIESVITTSITVWGSSATKHDIHRLQCIIRSAEKTTGVKLPTLLYLLTSRIR</sequence>
<feature type="domain" description="Alkylated DNA repair protein AlkB homologue 8 N-terminal" evidence="1">
    <location>
        <begin position="93"/>
        <end position="134"/>
    </location>
</feature>
<dbReference type="GO" id="GO:0016706">
    <property type="term" value="F:2-oxoglutarate-dependent dioxygenase activity"/>
    <property type="evidence" value="ECO:0007669"/>
    <property type="project" value="InterPro"/>
</dbReference>
<dbReference type="InterPro" id="IPR015095">
    <property type="entry name" value="AlkB_hom8_N"/>
</dbReference>
<organism evidence="2 3">
    <name type="scientific">Electrophorus voltai</name>
    <dbReference type="NCBI Taxonomy" id="2609070"/>
    <lineage>
        <taxon>Eukaryota</taxon>
        <taxon>Metazoa</taxon>
        <taxon>Chordata</taxon>
        <taxon>Craniata</taxon>
        <taxon>Vertebrata</taxon>
        <taxon>Euteleostomi</taxon>
        <taxon>Actinopterygii</taxon>
        <taxon>Neopterygii</taxon>
        <taxon>Teleostei</taxon>
        <taxon>Ostariophysi</taxon>
        <taxon>Gymnotiformes</taxon>
        <taxon>Gymnotoidei</taxon>
        <taxon>Gymnotidae</taxon>
        <taxon>Electrophorus</taxon>
    </lineage>
</organism>
<comment type="caution">
    <text evidence="2">The sequence shown here is derived from an EMBL/GenBank/DDBJ whole genome shotgun (WGS) entry which is preliminary data.</text>
</comment>